<dbReference type="AlphaFoldDB" id="A0A4C1T4E4"/>
<comment type="caution">
    <text evidence="2">The sequence shown here is derived from an EMBL/GenBank/DDBJ whole genome shotgun (WGS) entry which is preliminary data.</text>
</comment>
<evidence type="ECO:0000313" key="3">
    <source>
        <dbReference type="Proteomes" id="UP000299102"/>
    </source>
</evidence>
<feature type="region of interest" description="Disordered" evidence="1">
    <location>
        <begin position="63"/>
        <end position="88"/>
    </location>
</feature>
<evidence type="ECO:0000313" key="2">
    <source>
        <dbReference type="EMBL" id="GBP08974.1"/>
    </source>
</evidence>
<dbReference type="Proteomes" id="UP000299102">
    <property type="component" value="Unassembled WGS sequence"/>
</dbReference>
<evidence type="ECO:0000256" key="1">
    <source>
        <dbReference type="SAM" id="MobiDB-lite"/>
    </source>
</evidence>
<dbReference type="EMBL" id="BGZK01000033">
    <property type="protein sequence ID" value="GBP08974.1"/>
    <property type="molecule type" value="Genomic_DNA"/>
</dbReference>
<reference evidence="2 3" key="1">
    <citation type="journal article" date="2019" name="Commun. Biol.">
        <title>The bagworm genome reveals a unique fibroin gene that provides high tensile strength.</title>
        <authorList>
            <person name="Kono N."/>
            <person name="Nakamura H."/>
            <person name="Ohtoshi R."/>
            <person name="Tomita M."/>
            <person name="Numata K."/>
            <person name="Arakawa K."/>
        </authorList>
    </citation>
    <scope>NUCLEOTIDE SEQUENCE [LARGE SCALE GENOMIC DNA]</scope>
</reference>
<protein>
    <submittedName>
        <fullName evidence="2">Uncharacterized protein</fullName>
    </submittedName>
</protein>
<gene>
    <name evidence="2" type="ORF">EVAR_78334_1</name>
</gene>
<proteinExistence type="predicted"/>
<keyword evidence="3" id="KW-1185">Reference proteome</keyword>
<sequence>MERMIGDDEAWQVVRTFCEKTKSQKEAAERKRVDSALLVTGHRRAWRRRNAFTVRGKKLRTNRPVVGRQLSDGGDGDDGTSGERNESGDFCRVPEVLYRYNPHKPPRIFASRKLGLSKAARPEIIRGPASAVAAVTIIIPNLQYGTLVQKVRLVLHPPYSPHYHYSGVNECRLL</sequence>
<organism evidence="2 3">
    <name type="scientific">Eumeta variegata</name>
    <name type="common">Bagworm moth</name>
    <name type="synonym">Eumeta japonica</name>
    <dbReference type="NCBI Taxonomy" id="151549"/>
    <lineage>
        <taxon>Eukaryota</taxon>
        <taxon>Metazoa</taxon>
        <taxon>Ecdysozoa</taxon>
        <taxon>Arthropoda</taxon>
        <taxon>Hexapoda</taxon>
        <taxon>Insecta</taxon>
        <taxon>Pterygota</taxon>
        <taxon>Neoptera</taxon>
        <taxon>Endopterygota</taxon>
        <taxon>Lepidoptera</taxon>
        <taxon>Glossata</taxon>
        <taxon>Ditrysia</taxon>
        <taxon>Tineoidea</taxon>
        <taxon>Psychidae</taxon>
        <taxon>Oiketicinae</taxon>
        <taxon>Eumeta</taxon>
    </lineage>
</organism>
<accession>A0A4C1T4E4</accession>
<name>A0A4C1T4E4_EUMVA</name>